<evidence type="ECO:0000313" key="2">
    <source>
        <dbReference type="EMBL" id="MDT7830712.1"/>
    </source>
</evidence>
<name>A0ABU3LCC2_9FLAO</name>
<dbReference type="SUPFAM" id="SSF46626">
    <property type="entry name" value="Cytochrome c"/>
    <property type="match status" value="1"/>
</dbReference>
<dbReference type="RefSeq" id="WP_314017221.1">
    <property type="nucleotide sequence ID" value="NZ_JAVTTP010000002.1"/>
</dbReference>
<evidence type="ECO:0000313" key="3">
    <source>
        <dbReference type="Proteomes" id="UP001250656"/>
    </source>
</evidence>
<organism evidence="2 3">
    <name type="scientific">Pricia mediterranea</name>
    <dbReference type="NCBI Taxonomy" id="3076079"/>
    <lineage>
        <taxon>Bacteria</taxon>
        <taxon>Pseudomonadati</taxon>
        <taxon>Bacteroidota</taxon>
        <taxon>Flavobacteriia</taxon>
        <taxon>Flavobacteriales</taxon>
        <taxon>Flavobacteriaceae</taxon>
        <taxon>Pricia</taxon>
    </lineage>
</organism>
<accession>A0ABU3LCC2</accession>
<keyword evidence="1" id="KW-1133">Transmembrane helix</keyword>
<dbReference type="Gene3D" id="1.10.760.10">
    <property type="entry name" value="Cytochrome c-like domain"/>
    <property type="match status" value="1"/>
</dbReference>
<keyword evidence="1" id="KW-0812">Transmembrane</keyword>
<evidence type="ECO:0000256" key="1">
    <source>
        <dbReference type="SAM" id="Phobius"/>
    </source>
</evidence>
<gene>
    <name evidence="2" type="ORF">RQM65_18730</name>
</gene>
<sequence>MENNQDKNRENLRMVRRLVVVIGSAFALIALVGIYLMADPELSLFNSYDSELTDVPQDSEAPENAEEDDWDKIENGVHVRTGFVDAPGMMETLQNCTNCHSAKLVIANRMNEERWIETIRWMQETQNLWDLGKNEEIIVDYLVTNYPPIDKGRRENLADIQWYELK</sequence>
<dbReference type="Proteomes" id="UP001250656">
    <property type="component" value="Unassembled WGS sequence"/>
</dbReference>
<proteinExistence type="predicted"/>
<protein>
    <submittedName>
        <fullName evidence="2">Monoheme cytochrome C</fullName>
    </submittedName>
</protein>
<comment type="caution">
    <text evidence="2">The sequence shown here is derived from an EMBL/GenBank/DDBJ whole genome shotgun (WGS) entry which is preliminary data.</text>
</comment>
<dbReference type="InterPro" id="IPR036909">
    <property type="entry name" value="Cyt_c-like_dom_sf"/>
</dbReference>
<feature type="transmembrane region" description="Helical" evidence="1">
    <location>
        <begin position="18"/>
        <end position="38"/>
    </location>
</feature>
<dbReference type="EMBL" id="JAVTTP010000002">
    <property type="protein sequence ID" value="MDT7830712.1"/>
    <property type="molecule type" value="Genomic_DNA"/>
</dbReference>
<keyword evidence="1" id="KW-0472">Membrane</keyword>
<reference evidence="2 3" key="1">
    <citation type="submission" date="2023-09" db="EMBL/GenBank/DDBJ databases">
        <title>Novel taxa isolated from Blanes Bay.</title>
        <authorList>
            <person name="Rey-Velasco X."/>
            <person name="Lucena T."/>
        </authorList>
    </citation>
    <scope>NUCLEOTIDE SEQUENCE [LARGE SCALE GENOMIC DNA]</scope>
    <source>
        <strain evidence="2 3">S334</strain>
    </source>
</reference>
<keyword evidence="3" id="KW-1185">Reference proteome</keyword>